<dbReference type="Proteomes" id="UP000093000">
    <property type="component" value="Unassembled WGS sequence"/>
</dbReference>
<reference evidence="2 3" key="1">
    <citation type="submission" date="2016-03" db="EMBL/GenBank/DDBJ databases">
        <title>Choanephora cucurbitarum.</title>
        <authorList>
            <person name="Min B."/>
            <person name="Park H."/>
            <person name="Park J.-H."/>
            <person name="Shin H.-D."/>
            <person name="Choi I.-G."/>
        </authorList>
    </citation>
    <scope>NUCLEOTIDE SEQUENCE [LARGE SCALE GENOMIC DNA]</scope>
    <source>
        <strain evidence="2 3">KUS-F28377</strain>
    </source>
</reference>
<dbReference type="EMBL" id="LUGH01000079">
    <property type="protein sequence ID" value="OBZ89755.1"/>
    <property type="molecule type" value="Genomic_DNA"/>
</dbReference>
<evidence type="ECO:0000313" key="2">
    <source>
        <dbReference type="EMBL" id="OBZ89755.1"/>
    </source>
</evidence>
<evidence type="ECO:0000313" key="3">
    <source>
        <dbReference type="Proteomes" id="UP000093000"/>
    </source>
</evidence>
<dbReference type="AlphaFoldDB" id="A0A1C7NL13"/>
<feature type="chain" id="PRO_5008889774" evidence="1">
    <location>
        <begin position="21"/>
        <end position="135"/>
    </location>
</feature>
<proteinExistence type="predicted"/>
<feature type="signal peptide" evidence="1">
    <location>
        <begin position="1"/>
        <end position="20"/>
    </location>
</feature>
<dbReference type="OrthoDB" id="2249545at2759"/>
<keyword evidence="1" id="KW-0732">Signal</keyword>
<sequence length="135" mass="14914">MRLVSFLSITSLIFFSVVSAQDQQCQGIDILYPKSDSVVKRSQDETSTYLILGNTGDKDISLSTVSLVYINPGTNEEAVNETWSGSDKLLKASAIQQSLDGLGEVDLPNTFWFRITANQPEGQCQLESDKFRIEA</sequence>
<evidence type="ECO:0000256" key="1">
    <source>
        <dbReference type="SAM" id="SignalP"/>
    </source>
</evidence>
<organism evidence="2 3">
    <name type="scientific">Choanephora cucurbitarum</name>
    <dbReference type="NCBI Taxonomy" id="101091"/>
    <lineage>
        <taxon>Eukaryota</taxon>
        <taxon>Fungi</taxon>
        <taxon>Fungi incertae sedis</taxon>
        <taxon>Mucoromycota</taxon>
        <taxon>Mucoromycotina</taxon>
        <taxon>Mucoromycetes</taxon>
        <taxon>Mucorales</taxon>
        <taxon>Mucorineae</taxon>
        <taxon>Choanephoraceae</taxon>
        <taxon>Choanephoroideae</taxon>
        <taxon>Choanephora</taxon>
    </lineage>
</organism>
<dbReference type="InParanoid" id="A0A1C7NL13"/>
<keyword evidence="3" id="KW-1185">Reference proteome</keyword>
<protein>
    <submittedName>
        <fullName evidence="2">Uncharacterized protein</fullName>
    </submittedName>
</protein>
<comment type="caution">
    <text evidence="2">The sequence shown here is derived from an EMBL/GenBank/DDBJ whole genome shotgun (WGS) entry which is preliminary data.</text>
</comment>
<gene>
    <name evidence="2" type="ORF">A0J61_02181</name>
</gene>
<name>A0A1C7NL13_9FUNG</name>
<accession>A0A1C7NL13</accession>